<proteinExistence type="predicted"/>
<accession>A0A7V7KVA3</accession>
<comment type="caution">
    <text evidence="1">The sequence shown here is derived from an EMBL/GenBank/DDBJ whole genome shotgun (WGS) entry which is preliminary data.</text>
</comment>
<gene>
    <name evidence="1" type="ORF">DTX73_04435</name>
</gene>
<dbReference type="RefSeq" id="WP_149557984.1">
    <property type="nucleotide sequence ID" value="NZ_JADBBV010000004.1"/>
</dbReference>
<evidence type="ECO:0000313" key="2">
    <source>
        <dbReference type="Proteomes" id="UP000448762"/>
    </source>
</evidence>
<reference evidence="1 2" key="1">
    <citation type="submission" date="2018-07" db="EMBL/GenBank/DDBJ databases">
        <title>High quality draft genome sequencing of Enterococcus faecium exhibiting probiotic potential isolated from mucus of freshwater fish.</title>
        <authorList>
            <person name="El-Jeni R."/>
            <person name="Ghedira K."/>
            <person name="Abdelhak S."/>
            <person name="El-Bour M."/>
            <person name="Bouhaouala-Zahar B."/>
        </authorList>
    </citation>
    <scope>NUCLEOTIDE SEQUENCE [LARGE SCALE GENOMIC DNA]</scope>
    <source>
        <strain evidence="1 2">R.A73</strain>
    </source>
</reference>
<organism evidence="1 2">
    <name type="scientific">Enterococcus faecium</name>
    <name type="common">Streptococcus faecium</name>
    <dbReference type="NCBI Taxonomy" id="1352"/>
    <lineage>
        <taxon>Bacteria</taxon>
        <taxon>Bacillati</taxon>
        <taxon>Bacillota</taxon>
        <taxon>Bacilli</taxon>
        <taxon>Lactobacillales</taxon>
        <taxon>Enterococcaceae</taxon>
        <taxon>Enterococcus</taxon>
    </lineage>
</organism>
<dbReference type="AlphaFoldDB" id="A0A7V7KVA3"/>
<name>A0A7V7KVA3_ENTFC</name>
<dbReference type="EMBL" id="QOVC01000003">
    <property type="protein sequence ID" value="KAA0691566.1"/>
    <property type="molecule type" value="Genomic_DNA"/>
</dbReference>
<sequence length="311" mass="36823">MIDYNKIMIITLDKKSVLYSTDAIELGIDVNSYFKKRNMFVKCLNHLDRYINTTFSRIAYGDWKKRLNGIELLILNSHFFSKSVIKYVNKHYPHVRIIIWYSNPVSVDTPIDFFDGLNCEIWSFDKKDVEEFSLNYNNQFIDTSKLKITSHEKKYVKDICFIGVDKGRLSYLQELKVFFEKLELNSMIYVVDSNRNSSTTYNYETPLSYEKLINYEGNSKAILDIVQENQTGLSLRPIESIFLGVKLITNNNMVKYQDFYNEQNCFLLTERPLSELKQFLNTPYIPVPDKILEKYTLKNWINNFIRFDSDK</sequence>
<evidence type="ECO:0000313" key="1">
    <source>
        <dbReference type="EMBL" id="KAA0691566.1"/>
    </source>
</evidence>
<protein>
    <submittedName>
        <fullName evidence="1">Lipopolysaccharide biosynthesis protein</fullName>
    </submittedName>
</protein>
<dbReference type="Proteomes" id="UP000448762">
    <property type="component" value="Unassembled WGS sequence"/>
</dbReference>